<protein>
    <submittedName>
        <fullName evidence="1">N-acetyltransferase</fullName>
    </submittedName>
</protein>
<keyword evidence="1" id="KW-0808">Transferase</keyword>
<dbReference type="EMBL" id="SMKQ01000013">
    <property type="protein sequence ID" value="TDD53236.1"/>
    <property type="molecule type" value="Genomic_DNA"/>
</dbReference>
<sequence>MNARLDVPVLSGSSVRLEPLAMRHAPDLARAAEEDRSSYDFTVVPRANEMRSCLQAQLDRPGLTPFAQVRVRDGRAFEVLGVTRVDLKTDARNQRSRRAIERLGAHFEGVLRRWSPSWAPGEEGLLRDSALFSVIAPEWPAVKAGLQELLAVATTGRPGA</sequence>
<accession>A0A4R4Z5R3</accession>
<dbReference type="OrthoDB" id="9795199at2"/>
<dbReference type="AlphaFoldDB" id="A0A4R4Z5R3"/>
<dbReference type="InterPro" id="IPR016181">
    <property type="entry name" value="Acyl_CoA_acyltransferase"/>
</dbReference>
<comment type="caution">
    <text evidence="1">The sequence shown here is derived from an EMBL/GenBank/DDBJ whole genome shotgun (WGS) entry which is preliminary data.</text>
</comment>
<evidence type="ECO:0000313" key="1">
    <source>
        <dbReference type="EMBL" id="TDD53236.1"/>
    </source>
</evidence>
<gene>
    <name evidence="1" type="ORF">E1286_07360</name>
</gene>
<dbReference type="Proteomes" id="UP000295302">
    <property type="component" value="Unassembled WGS sequence"/>
</dbReference>
<reference evidence="1 2" key="1">
    <citation type="submission" date="2019-03" db="EMBL/GenBank/DDBJ databases">
        <title>Draft genome sequences of novel Actinobacteria.</title>
        <authorList>
            <person name="Sahin N."/>
            <person name="Ay H."/>
            <person name="Saygin H."/>
        </authorList>
    </citation>
    <scope>NUCLEOTIDE SEQUENCE [LARGE SCALE GENOMIC DNA]</scope>
    <source>
        <strain evidence="1 2">CH32</strain>
    </source>
</reference>
<name>A0A4R4Z5R3_9ACTN</name>
<organism evidence="1 2">
    <name type="scientific">Nonomuraea terrae</name>
    <dbReference type="NCBI Taxonomy" id="2530383"/>
    <lineage>
        <taxon>Bacteria</taxon>
        <taxon>Bacillati</taxon>
        <taxon>Actinomycetota</taxon>
        <taxon>Actinomycetes</taxon>
        <taxon>Streptosporangiales</taxon>
        <taxon>Streptosporangiaceae</taxon>
        <taxon>Nonomuraea</taxon>
    </lineage>
</organism>
<dbReference type="PANTHER" id="PTHR43610:SF1">
    <property type="entry name" value="N-ACETYLTRANSFERASE DOMAIN-CONTAINING PROTEIN"/>
    <property type="match status" value="1"/>
</dbReference>
<proteinExistence type="predicted"/>
<dbReference type="GO" id="GO:0016740">
    <property type="term" value="F:transferase activity"/>
    <property type="evidence" value="ECO:0007669"/>
    <property type="project" value="UniProtKB-KW"/>
</dbReference>
<evidence type="ECO:0000313" key="2">
    <source>
        <dbReference type="Proteomes" id="UP000295302"/>
    </source>
</evidence>
<dbReference type="RefSeq" id="WP_132610036.1">
    <property type="nucleotide sequence ID" value="NZ_SMKQ01000013.1"/>
</dbReference>
<dbReference type="Gene3D" id="3.40.630.30">
    <property type="match status" value="1"/>
</dbReference>
<dbReference type="SUPFAM" id="SSF55729">
    <property type="entry name" value="Acyl-CoA N-acyltransferases (Nat)"/>
    <property type="match status" value="1"/>
</dbReference>
<dbReference type="PANTHER" id="PTHR43610">
    <property type="entry name" value="BLL6696 PROTEIN"/>
    <property type="match status" value="1"/>
</dbReference>
<keyword evidence="2" id="KW-1185">Reference proteome</keyword>